<feature type="chain" id="PRO_5012621194" evidence="4">
    <location>
        <begin position="19"/>
        <end position="1074"/>
    </location>
</feature>
<evidence type="ECO:0000313" key="6">
    <source>
        <dbReference type="Proteomes" id="UP000193920"/>
    </source>
</evidence>
<dbReference type="Proteomes" id="UP000193920">
    <property type="component" value="Unassembled WGS sequence"/>
</dbReference>
<evidence type="ECO:0000256" key="4">
    <source>
        <dbReference type="SAM" id="SignalP"/>
    </source>
</evidence>
<proteinExistence type="predicted"/>
<organism evidence="5 6">
    <name type="scientific">Neocallimastix californiae</name>
    <dbReference type="NCBI Taxonomy" id="1754190"/>
    <lineage>
        <taxon>Eukaryota</taxon>
        <taxon>Fungi</taxon>
        <taxon>Fungi incertae sedis</taxon>
        <taxon>Chytridiomycota</taxon>
        <taxon>Chytridiomycota incertae sedis</taxon>
        <taxon>Neocallimastigomycetes</taxon>
        <taxon>Neocallimastigales</taxon>
        <taxon>Neocallimastigaceae</taxon>
        <taxon>Neocallimastix</taxon>
    </lineage>
</organism>
<dbReference type="PANTHER" id="PTHR48060:SF17">
    <property type="entry name" value="LRR RECEPTOR-LIKE SERINE_THREONINE-PROTEIN KINASE IRK-RELATED"/>
    <property type="match status" value="1"/>
</dbReference>
<dbReference type="SUPFAM" id="SSF52058">
    <property type="entry name" value="L domain-like"/>
    <property type="match status" value="2"/>
</dbReference>
<keyword evidence="3" id="KW-0812">Transmembrane</keyword>
<keyword evidence="1 4" id="KW-0732">Signal</keyword>
<feature type="signal peptide" evidence="4">
    <location>
        <begin position="1"/>
        <end position="18"/>
    </location>
</feature>
<sequence length="1074" mass="122506">MRLKHIIICLSYIFIVIASNIPSNSNYINKNEKNELNESSQNNTYNENDLLQSQEIASQETKRNKEQNAKNENISTLLKDINKKEEGVFNFNYNNYLNKNKNNNSNSNNNNNYKINNNSYYNINNKQNNNYNNKINTSNSSNKLLNISKIPTITEIKTMTITSCVSQPTNIEKMSYIDTDLFTILKSSTCINLLNRYFKPNISIYFENDVTLITSSQGFIINRKGIPDCSKNVSSNISNNKIKLMTYDPRYGLCIGKECYRVERVIDFSCKFENNKNKNDFPTEKTIWYSLYNSKSITTFYDGKSMTCIGNQCPLSYECTLRNPDDLIDISFNYFNGKLSIKNSQNEVETYTNNSETNAILNILSKLNISNKNNYDINACDFSNYITCKDKRIVALDLSKFIIKKEIWDLIIKIESLEELTLRDCSLTSNLLENIGNLINLKKLDISKNLITTGLKYITSLSHIEYINISFNNIKDDISLLQSAKSTLITFIASNTLIKGNINSLTGLLKIEKINLYKTKVSGEIANPNSNIKSMSTFNTSVLPYTLTYLDISMTSVSGDVNNIFSLPCNLEYINISNTLINGSIQSNLYKVQSLKSINFSNTIITGNLSENIKNLRNLKEINLSKTDIMNINLEYFKTLTNLEIINISQTKASGIIPSEIVNLKNLILFDIHNTKIEGFVPNNFFNLLNLNIVDLSNTYLCGTYNEDVCGVNSKMDGSVRVIPSCKVNANMCVNCSFCPTICHPLIFKYKFIDWGIYEEITFEKDIYNPTRVLCKGSSVACPVTYYYCVNAYNSDNTVNKIYFDKKKGHITMTNYVNFISNENLLEPVDDTLYAELKSFNTNSTEEKETYNLAIQNSFDSLLSSEDTNKFYSDFISVNNATTDNNKNTTTSNSGTSSNQPIKFNSTEEMEKYYKNYYDNYYKDYYKKDSDNNLLKLITFACLICWAVGFLLFIVWILIKHSDSERYCRKCYDFIILIPAALLAFPFSIVCMLVYYCVTYSSPCLPKYDIDLIIELGQNSESFKNFVKSKTEKEKSPNKTVANNTDTNNSQNNQDNNNSSTSSSTSSSDSNSDK</sequence>
<dbReference type="InterPro" id="IPR032675">
    <property type="entry name" value="LRR_dom_sf"/>
</dbReference>
<comment type="caution">
    <text evidence="5">The sequence shown here is derived from an EMBL/GenBank/DDBJ whole genome shotgun (WGS) entry which is preliminary data.</text>
</comment>
<evidence type="ECO:0000256" key="2">
    <source>
        <dbReference type="SAM" id="MobiDB-lite"/>
    </source>
</evidence>
<feature type="transmembrane region" description="Helical" evidence="3">
    <location>
        <begin position="971"/>
        <end position="996"/>
    </location>
</feature>
<evidence type="ECO:0000256" key="3">
    <source>
        <dbReference type="SAM" id="Phobius"/>
    </source>
</evidence>
<dbReference type="OrthoDB" id="694479at2759"/>
<accession>A0A1Y2AQ45</accession>
<feature type="region of interest" description="Disordered" evidence="2">
    <location>
        <begin position="1029"/>
        <end position="1074"/>
    </location>
</feature>
<keyword evidence="3" id="KW-0472">Membrane</keyword>
<evidence type="ECO:0000313" key="5">
    <source>
        <dbReference type="EMBL" id="ORY24606.1"/>
    </source>
</evidence>
<reference evidence="5 6" key="1">
    <citation type="submission" date="2016-08" db="EMBL/GenBank/DDBJ databases">
        <title>A Parts List for Fungal Cellulosomes Revealed by Comparative Genomics.</title>
        <authorList>
            <consortium name="DOE Joint Genome Institute"/>
            <person name="Haitjema C.H."/>
            <person name="Gilmore S.P."/>
            <person name="Henske J.K."/>
            <person name="Solomon K.V."/>
            <person name="De Groot R."/>
            <person name="Kuo A."/>
            <person name="Mondo S.J."/>
            <person name="Salamov A.A."/>
            <person name="Labutti K."/>
            <person name="Zhao Z."/>
            <person name="Chiniquy J."/>
            <person name="Barry K."/>
            <person name="Brewer H.M."/>
            <person name="Purvine S.O."/>
            <person name="Wright A.T."/>
            <person name="Boxma B."/>
            <person name="Van Alen T."/>
            <person name="Hackstein J.H."/>
            <person name="Baker S.E."/>
            <person name="Grigoriev I.V."/>
            <person name="O'Malley M.A."/>
        </authorList>
    </citation>
    <scope>NUCLEOTIDE SEQUENCE [LARGE SCALE GENOMIC DNA]</scope>
    <source>
        <strain evidence="5 6">G1</strain>
    </source>
</reference>
<keyword evidence="3" id="KW-1133">Transmembrane helix</keyword>
<name>A0A1Y2AQ45_9FUNG</name>
<keyword evidence="6" id="KW-1185">Reference proteome</keyword>
<dbReference type="STRING" id="1754190.A0A1Y2AQ45"/>
<evidence type="ECO:0000256" key="1">
    <source>
        <dbReference type="ARBA" id="ARBA00022729"/>
    </source>
</evidence>
<dbReference type="EMBL" id="MCOG01000220">
    <property type="protein sequence ID" value="ORY24606.1"/>
    <property type="molecule type" value="Genomic_DNA"/>
</dbReference>
<dbReference type="InterPro" id="IPR053211">
    <property type="entry name" value="DNA_repair-toleration"/>
</dbReference>
<protein>
    <submittedName>
        <fullName evidence="5">L domain-like protein</fullName>
    </submittedName>
</protein>
<gene>
    <name evidence="5" type="ORF">LY90DRAFT_706508</name>
</gene>
<dbReference type="AlphaFoldDB" id="A0A1Y2AQ45"/>
<dbReference type="Gene3D" id="3.80.10.10">
    <property type="entry name" value="Ribonuclease Inhibitor"/>
    <property type="match status" value="1"/>
</dbReference>
<feature type="transmembrane region" description="Helical" evidence="3">
    <location>
        <begin position="937"/>
        <end position="959"/>
    </location>
</feature>
<dbReference type="PANTHER" id="PTHR48060">
    <property type="entry name" value="DNA DAMAGE-REPAIR/TOLERATION PROTEIN DRT100"/>
    <property type="match status" value="1"/>
</dbReference>
<feature type="compositionally biased region" description="Low complexity" evidence="2">
    <location>
        <begin position="1043"/>
        <end position="1074"/>
    </location>
</feature>